<evidence type="ECO:0000313" key="3">
    <source>
        <dbReference type="Proteomes" id="UP000321570"/>
    </source>
</evidence>
<gene>
    <name evidence="2" type="ORF">WMSIL1_LOCUS4818</name>
</gene>
<name>A0A564YBC5_HYMDI</name>
<evidence type="ECO:0000313" key="2">
    <source>
        <dbReference type="EMBL" id="VUZ44571.1"/>
    </source>
</evidence>
<keyword evidence="1" id="KW-0812">Transmembrane</keyword>
<dbReference type="EMBL" id="CABIJS010000144">
    <property type="protein sequence ID" value="VUZ44571.1"/>
    <property type="molecule type" value="Genomic_DNA"/>
</dbReference>
<feature type="transmembrane region" description="Helical" evidence="1">
    <location>
        <begin position="12"/>
        <end position="34"/>
    </location>
</feature>
<reference evidence="2 3" key="1">
    <citation type="submission" date="2019-07" db="EMBL/GenBank/DDBJ databases">
        <authorList>
            <person name="Jastrzebski P J."/>
            <person name="Paukszto L."/>
            <person name="Jastrzebski P J."/>
        </authorList>
    </citation>
    <scope>NUCLEOTIDE SEQUENCE [LARGE SCALE GENOMIC DNA]</scope>
    <source>
        <strain evidence="2 3">WMS-il1</strain>
    </source>
</reference>
<organism evidence="2 3">
    <name type="scientific">Hymenolepis diminuta</name>
    <name type="common">Rat tapeworm</name>
    <dbReference type="NCBI Taxonomy" id="6216"/>
    <lineage>
        <taxon>Eukaryota</taxon>
        <taxon>Metazoa</taxon>
        <taxon>Spiralia</taxon>
        <taxon>Lophotrochozoa</taxon>
        <taxon>Platyhelminthes</taxon>
        <taxon>Cestoda</taxon>
        <taxon>Eucestoda</taxon>
        <taxon>Cyclophyllidea</taxon>
        <taxon>Hymenolepididae</taxon>
        <taxon>Hymenolepis</taxon>
    </lineage>
</organism>
<dbReference type="AlphaFoldDB" id="A0A564YBC5"/>
<accession>A0A564YBC5</accession>
<sequence length="74" mass="8410">MLFHLNLKVLHMGMLLSNLCSLFLHIILLNMHLFKVPIPQLPKMLSTTFLSSLAIINQKNSSNRGIISTNMYSL</sequence>
<proteinExistence type="predicted"/>
<protein>
    <submittedName>
        <fullName evidence="2">Uncharacterized protein</fullName>
    </submittedName>
</protein>
<evidence type="ECO:0000256" key="1">
    <source>
        <dbReference type="SAM" id="Phobius"/>
    </source>
</evidence>
<keyword evidence="1" id="KW-1133">Transmembrane helix</keyword>
<keyword evidence="3" id="KW-1185">Reference proteome</keyword>
<dbReference type="Proteomes" id="UP000321570">
    <property type="component" value="Unassembled WGS sequence"/>
</dbReference>
<keyword evidence="1" id="KW-0472">Membrane</keyword>